<evidence type="ECO:0000313" key="1">
    <source>
        <dbReference type="EMBL" id="RHZ83457.1"/>
    </source>
</evidence>
<evidence type="ECO:0000313" key="2">
    <source>
        <dbReference type="Proteomes" id="UP000266861"/>
    </source>
</evidence>
<comment type="caution">
    <text evidence="1">The sequence shown here is derived from an EMBL/GenBank/DDBJ whole genome shotgun (WGS) entry which is preliminary data.</text>
</comment>
<proteinExistence type="predicted"/>
<sequence>MDPYYTDAIEKYFNCSQNPIFQNITYPKYHRQYKIVSTISPNRLYWKDCLNNIIVCQKKEVLVRFRYLTIENAEDFFYQQILLCVPAWSEQQLKGGYSNYKLRFQVEFLNEYQSLITNF</sequence>
<protein>
    <submittedName>
        <fullName evidence="1">Uncharacterized protein</fullName>
    </submittedName>
</protein>
<dbReference type="Proteomes" id="UP000266861">
    <property type="component" value="Unassembled WGS sequence"/>
</dbReference>
<reference evidence="1 2" key="1">
    <citation type="submission" date="2018-08" db="EMBL/GenBank/DDBJ databases">
        <title>Genome and evolution of the arbuscular mycorrhizal fungus Diversispora epigaea (formerly Glomus versiforme) and its bacterial endosymbionts.</title>
        <authorList>
            <person name="Sun X."/>
            <person name="Fei Z."/>
            <person name="Harrison M."/>
        </authorList>
    </citation>
    <scope>NUCLEOTIDE SEQUENCE [LARGE SCALE GENOMIC DNA]</scope>
    <source>
        <strain evidence="1 2">IT104</strain>
    </source>
</reference>
<dbReference type="AlphaFoldDB" id="A0A397J7K5"/>
<gene>
    <name evidence="1" type="ORF">Glove_92g62</name>
</gene>
<accession>A0A397J7K5</accession>
<keyword evidence="2" id="KW-1185">Reference proteome</keyword>
<dbReference type="STRING" id="1348612.A0A397J7K5"/>
<organism evidence="1 2">
    <name type="scientific">Diversispora epigaea</name>
    <dbReference type="NCBI Taxonomy" id="1348612"/>
    <lineage>
        <taxon>Eukaryota</taxon>
        <taxon>Fungi</taxon>
        <taxon>Fungi incertae sedis</taxon>
        <taxon>Mucoromycota</taxon>
        <taxon>Glomeromycotina</taxon>
        <taxon>Glomeromycetes</taxon>
        <taxon>Diversisporales</taxon>
        <taxon>Diversisporaceae</taxon>
        <taxon>Diversispora</taxon>
    </lineage>
</organism>
<dbReference type="EMBL" id="PQFF01000088">
    <property type="protein sequence ID" value="RHZ83457.1"/>
    <property type="molecule type" value="Genomic_DNA"/>
</dbReference>
<name>A0A397J7K5_9GLOM</name>